<dbReference type="Proteomes" id="UP000288052">
    <property type="component" value="Unassembled WGS sequence"/>
</dbReference>
<dbReference type="EMBL" id="QXGI01000005">
    <property type="protein sequence ID" value="RSX47173.1"/>
    <property type="molecule type" value="Genomic_DNA"/>
</dbReference>
<organism evidence="2 3">
    <name type="scientific">Bifidobacterium castoris</name>
    <dbReference type="NCBI Taxonomy" id="2306972"/>
    <lineage>
        <taxon>Bacteria</taxon>
        <taxon>Bacillati</taxon>
        <taxon>Actinomycetota</taxon>
        <taxon>Actinomycetes</taxon>
        <taxon>Bifidobacteriales</taxon>
        <taxon>Bifidobacteriaceae</taxon>
        <taxon>Bifidobacterium</taxon>
    </lineage>
</organism>
<proteinExistence type="predicted"/>
<feature type="compositionally biased region" description="Polar residues" evidence="1">
    <location>
        <begin position="26"/>
        <end position="35"/>
    </location>
</feature>
<protein>
    <submittedName>
        <fullName evidence="2">Uncharacterized protein</fullName>
    </submittedName>
</protein>
<evidence type="ECO:0000313" key="3">
    <source>
        <dbReference type="Proteomes" id="UP000288052"/>
    </source>
</evidence>
<gene>
    <name evidence="2" type="ORF">D2E22_1357</name>
</gene>
<sequence>MAETQRMDFDVMKAQASRIGAEALNVSSGTDSNWDGTARKKSNPNKLEEQFNEQMKYYATLFDESRHNLNASLQQLFDGMKDAMGVYAQTEQSITGAMQREDGSLTGETTADALSSQLDEDAKDQYQYRLKYEQMEDANLTEKTQAEFNALTEEADKK</sequence>
<keyword evidence="3" id="KW-1185">Reference proteome</keyword>
<dbReference type="RefSeq" id="WP_126032352.1">
    <property type="nucleotide sequence ID" value="NZ_QXGI01000005.1"/>
</dbReference>
<name>A0A430F6E5_9BIFI</name>
<feature type="compositionally biased region" description="Polar residues" evidence="1">
    <location>
        <begin position="106"/>
        <end position="117"/>
    </location>
</feature>
<accession>A0A430F6E5</accession>
<dbReference type="OrthoDB" id="4239087at2"/>
<feature type="region of interest" description="Disordered" evidence="1">
    <location>
        <begin position="26"/>
        <end position="45"/>
    </location>
</feature>
<dbReference type="AlphaFoldDB" id="A0A430F6E5"/>
<reference evidence="2 3" key="1">
    <citation type="submission" date="2018-09" db="EMBL/GenBank/DDBJ databases">
        <title>Characterization of the phylogenetic diversity of five novel species belonging to the genus Bifidobacterium.</title>
        <authorList>
            <person name="Lugli G.A."/>
            <person name="Duranti S."/>
            <person name="Milani C."/>
        </authorList>
    </citation>
    <scope>NUCLEOTIDE SEQUENCE [LARGE SCALE GENOMIC DNA]</scope>
    <source>
        <strain evidence="2 3">2020B</strain>
    </source>
</reference>
<feature type="region of interest" description="Disordered" evidence="1">
    <location>
        <begin position="97"/>
        <end position="118"/>
    </location>
</feature>
<comment type="caution">
    <text evidence="2">The sequence shown here is derived from an EMBL/GenBank/DDBJ whole genome shotgun (WGS) entry which is preliminary data.</text>
</comment>
<evidence type="ECO:0000313" key="2">
    <source>
        <dbReference type="EMBL" id="RSX47173.1"/>
    </source>
</evidence>
<evidence type="ECO:0000256" key="1">
    <source>
        <dbReference type="SAM" id="MobiDB-lite"/>
    </source>
</evidence>